<evidence type="ECO:0000313" key="3">
    <source>
        <dbReference type="EMBL" id="MBD7970343.1"/>
    </source>
</evidence>
<protein>
    <submittedName>
        <fullName evidence="3">Uncharacterized protein</fullName>
    </submittedName>
</protein>
<name>A0ABR8T3L4_9BACL</name>
<feature type="coiled-coil region" evidence="1">
    <location>
        <begin position="86"/>
        <end position="236"/>
    </location>
</feature>
<evidence type="ECO:0000256" key="1">
    <source>
        <dbReference type="SAM" id="Coils"/>
    </source>
</evidence>
<reference evidence="3 4" key="1">
    <citation type="submission" date="2020-08" db="EMBL/GenBank/DDBJ databases">
        <title>A Genomic Blueprint of the Chicken Gut Microbiome.</title>
        <authorList>
            <person name="Gilroy R."/>
            <person name="Ravi A."/>
            <person name="Getino M."/>
            <person name="Pursley I."/>
            <person name="Horton D.L."/>
            <person name="Alikhan N.-F."/>
            <person name="Baker D."/>
            <person name="Gharbi K."/>
            <person name="Hall N."/>
            <person name="Watson M."/>
            <person name="Adriaenssens E.M."/>
            <person name="Foster-Nyarko E."/>
            <person name="Jarju S."/>
            <person name="Secka A."/>
            <person name="Antonio M."/>
            <person name="Oren A."/>
            <person name="Chaudhuri R."/>
            <person name="La Ragione R.M."/>
            <person name="Hildebrand F."/>
            <person name="Pallen M.J."/>
        </authorList>
    </citation>
    <scope>NUCLEOTIDE SEQUENCE [LARGE SCALE GENOMIC DNA]</scope>
    <source>
        <strain evidence="3 4">Sa2BVA9</strain>
    </source>
</reference>
<keyword evidence="1" id="KW-0175">Coiled coil</keyword>
<accession>A0ABR8T3L4</accession>
<organism evidence="3 4">
    <name type="scientific">Paenibacillus gallinarum</name>
    <dbReference type="NCBI Taxonomy" id="2762232"/>
    <lineage>
        <taxon>Bacteria</taxon>
        <taxon>Bacillati</taxon>
        <taxon>Bacillota</taxon>
        <taxon>Bacilli</taxon>
        <taxon>Bacillales</taxon>
        <taxon>Paenibacillaceae</taxon>
        <taxon>Paenibacillus</taxon>
    </lineage>
</organism>
<dbReference type="Proteomes" id="UP000608071">
    <property type="component" value="Unassembled WGS sequence"/>
</dbReference>
<gene>
    <name evidence="3" type="ORF">H9647_19945</name>
</gene>
<dbReference type="EMBL" id="JACSQL010000011">
    <property type="protein sequence ID" value="MBD7970343.1"/>
    <property type="molecule type" value="Genomic_DNA"/>
</dbReference>
<evidence type="ECO:0000256" key="2">
    <source>
        <dbReference type="SAM" id="MobiDB-lite"/>
    </source>
</evidence>
<evidence type="ECO:0000313" key="4">
    <source>
        <dbReference type="Proteomes" id="UP000608071"/>
    </source>
</evidence>
<dbReference type="RefSeq" id="WP_191803332.1">
    <property type="nucleotide sequence ID" value="NZ_JACSQL010000011.1"/>
</dbReference>
<keyword evidence="4" id="KW-1185">Reference proteome</keyword>
<comment type="caution">
    <text evidence="3">The sequence shown here is derived from an EMBL/GenBank/DDBJ whole genome shotgun (WGS) entry which is preliminary data.</text>
</comment>
<proteinExistence type="predicted"/>
<sequence length="289" mass="34199">MAKDDVKSIKMDSDFKKIVNEKIAESGMEGAEWLKSLMALEALHNIRETNPELEYDLKDLEKHMNIIFNLFIRMYQRGETAVIESKEEAKKLVEVSKIELKDLKGQVADLTNENKKYTEELDRTILENKDLQVMMNQYAKSAETLDEMNRLLNDKIQTLEKEVEAFNELKKENEQLKIEMNNLKGKHKEDISYLEEIVSKQKDEFTQFKKNSEIQIKEAEEKLDRKEFEFKQITESLKREHALSLKEAILEEKLIWQEKIQKIYELENNMKKQKKTNDTTTEGKNENIK</sequence>
<feature type="region of interest" description="Disordered" evidence="2">
    <location>
        <begin position="269"/>
        <end position="289"/>
    </location>
</feature>